<gene>
    <name evidence="1" type="ORF">R1sor_004419</name>
</gene>
<evidence type="ECO:0000313" key="2">
    <source>
        <dbReference type="Proteomes" id="UP001633002"/>
    </source>
</evidence>
<protein>
    <submittedName>
        <fullName evidence="1">Uncharacterized protein</fullName>
    </submittedName>
</protein>
<sequence length="123" mass="13975">MIEAFWRDGRLTCKMKKGAIKQRDWDHAIEVVQRFETISGVRLNVAKSLIKPTGFQEPPQWLRETGCKLALEGEVFTYLGCPIGVGLTEEQVKALKMRFLTQILEDDPLDWVEAAKAIIGWNG</sequence>
<dbReference type="EMBL" id="JBJQOH010000003">
    <property type="protein sequence ID" value="KAL3690768.1"/>
    <property type="molecule type" value="Genomic_DNA"/>
</dbReference>
<keyword evidence="2" id="KW-1185">Reference proteome</keyword>
<organism evidence="1 2">
    <name type="scientific">Riccia sorocarpa</name>
    <dbReference type="NCBI Taxonomy" id="122646"/>
    <lineage>
        <taxon>Eukaryota</taxon>
        <taxon>Viridiplantae</taxon>
        <taxon>Streptophyta</taxon>
        <taxon>Embryophyta</taxon>
        <taxon>Marchantiophyta</taxon>
        <taxon>Marchantiopsida</taxon>
        <taxon>Marchantiidae</taxon>
        <taxon>Marchantiales</taxon>
        <taxon>Ricciaceae</taxon>
        <taxon>Riccia</taxon>
    </lineage>
</organism>
<dbReference type="AlphaFoldDB" id="A0ABD3HGM6"/>
<reference evidence="1 2" key="1">
    <citation type="submission" date="2024-09" db="EMBL/GenBank/DDBJ databases">
        <title>Chromosome-scale assembly of Riccia sorocarpa.</title>
        <authorList>
            <person name="Paukszto L."/>
        </authorList>
    </citation>
    <scope>NUCLEOTIDE SEQUENCE [LARGE SCALE GENOMIC DNA]</scope>
    <source>
        <strain evidence="1">LP-2024</strain>
        <tissue evidence="1">Aerial parts of the thallus</tissue>
    </source>
</reference>
<comment type="caution">
    <text evidence="1">The sequence shown here is derived from an EMBL/GenBank/DDBJ whole genome shotgun (WGS) entry which is preliminary data.</text>
</comment>
<accession>A0ABD3HGM6</accession>
<dbReference type="Proteomes" id="UP001633002">
    <property type="component" value="Unassembled WGS sequence"/>
</dbReference>
<proteinExistence type="predicted"/>
<name>A0ABD3HGM6_9MARC</name>
<evidence type="ECO:0000313" key="1">
    <source>
        <dbReference type="EMBL" id="KAL3690768.1"/>
    </source>
</evidence>